<proteinExistence type="predicted"/>
<evidence type="ECO:0000313" key="2">
    <source>
        <dbReference type="Proteomes" id="UP000299102"/>
    </source>
</evidence>
<protein>
    <submittedName>
        <fullName evidence="1">Uncharacterized protein</fullName>
    </submittedName>
</protein>
<sequence length="124" mass="13768">MVAAEYKILSKFVRFQYRPLARQVHWFYDANTFPHRSRAPASLASTLSLHDPSMPCSGTSPLSAIAFCPLRPGYIPRASVRSAAGAAVFGPKAILESLLELSLSLREKLSMYFYSKKLAYKAIP</sequence>
<organism evidence="1 2">
    <name type="scientific">Eumeta variegata</name>
    <name type="common">Bagworm moth</name>
    <name type="synonym">Eumeta japonica</name>
    <dbReference type="NCBI Taxonomy" id="151549"/>
    <lineage>
        <taxon>Eukaryota</taxon>
        <taxon>Metazoa</taxon>
        <taxon>Ecdysozoa</taxon>
        <taxon>Arthropoda</taxon>
        <taxon>Hexapoda</taxon>
        <taxon>Insecta</taxon>
        <taxon>Pterygota</taxon>
        <taxon>Neoptera</taxon>
        <taxon>Endopterygota</taxon>
        <taxon>Lepidoptera</taxon>
        <taxon>Glossata</taxon>
        <taxon>Ditrysia</taxon>
        <taxon>Tineoidea</taxon>
        <taxon>Psychidae</taxon>
        <taxon>Oiketicinae</taxon>
        <taxon>Eumeta</taxon>
    </lineage>
</organism>
<dbReference type="AlphaFoldDB" id="A0A4C1VXF0"/>
<dbReference type="Proteomes" id="UP000299102">
    <property type="component" value="Unassembled WGS sequence"/>
</dbReference>
<name>A0A4C1VXF0_EUMVA</name>
<reference evidence="1 2" key="1">
    <citation type="journal article" date="2019" name="Commun. Biol.">
        <title>The bagworm genome reveals a unique fibroin gene that provides high tensile strength.</title>
        <authorList>
            <person name="Kono N."/>
            <person name="Nakamura H."/>
            <person name="Ohtoshi R."/>
            <person name="Tomita M."/>
            <person name="Numata K."/>
            <person name="Arakawa K."/>
        </authorList>
    </citation>
    <scope>NUCLEOTIDE SEQUENCE [LARGE SCALE GENOMIC DNA]</scope>
</reference>
<gene>
    <name evidence="1" type="ORF">EVAR_81955_1</name>
</gene>
<accession>A0A4C1VXF0</accession>
<dbReference type="EMBL" id="BGZK01000420">
    <property type="protein sequence ID" value="GBP42505.1"/>
    <property type="molecule type" value="Genomic_DNA"/>
</dbReference>
<keyword evidence="2" id="KW-1185">Reference proteome</keyword>
<comment type="caution">
    <text evidence="1">The sequence shown here is derived from an EMBL/GenBank/DDBJ whole genome shotgun (WGS) entry which is preliminary data.</text>
</comment>
<evidence type="ECO:0000313" key="1">
    <source>
        <dbReference type="EMBL" id="GBP42505.1"/>
    </source>
</evidence>